<evidence type="ECO:0000313" key="7">
    <source>
        <dbReference type="EMBL" id="GMI25691.1"/>
    </source>
</evidence>
<dbReference type="Gene3D" id="2.60.120.590">
    <property type="entry name" value="Alpha-ketoglutarate-dependent dioxygenase AlkB-like"/>
    <property type="match status" value="1"/>
</dbReference>
<comment type="similarity">
    <text evidence="1">Belongs to the alkB family.</text>
</comment>
<comment type="caution">
    <text evidence="7">The sequence shown here is derived from an EMBL/GenBank/DDBJ whole genome shotgun (WGS) entry which is preliminary data.</text>
</comment>
<organism evidence="7 8">
    <name type="scientific">Tetraparma gracilis</name>
    <dbReference type="NCBI Taxonomy" id="2962635"/>
    <lineage>
        <taxon>Eukaryota</taxon>
        <taxon>Sar</taxon>
        <taxon>Stramenopiles</taxon>
        <taxon>Ochrophyta</taxon>
        <taxon>Bolidophyceae</taxon>
        <taxon>Parmales</taxon>
        <taxon>Triparmaceae</taxon>
        <taxon>Tetraparma</taxon>
    </lineage>
</organism>
<evidence type="ECO:0000256" key="3">
    <source>
        <dbReference type="ARBA" id="ARBA00022964"/>
    </source>
</evidence>
<dbReference type="InterPro" id="IPR027450">
    <property type="entry name" value="AlkB-like"/>
</dbReference>
<name>A0ABQ6MGL8_9STRA</name>
<keyword evidence="5" id="KW-0408">Iron</keyword>
<keyword evidence="4" id="KW-0560">Oxidoreductase</keyword>
<keyword evidence="3" id="KW-0223">Dioxygenase</keyword>
<dbReference type="PANTHER" id="PTHR46030">
    <property type="entry name" value="ALPHA-KETOGLUTARATE-DEPENDENT DIOXYGENASE ALKB HOMOLOG 6"/>
    <property type="match status" value="1"/>
</dbReference>
<gene>
    <name evidence="7" type="ORF">TeGR_g6119</name>
</gene>
<keyword evidence="8" id="KW-1185">Reference proteome</keyword>
<evidence type="ECO:0000259" key="6">
    <source>
        <dbReference type="Pfam" id="PF13532"/>
    </source>
</evidence>
<feature type="domain" description="Alpha-ketoglutarate-dependent dioxygenase AlkB-like" evidence="6">
    <location>
        <begin position="99"/>
        <end position="196"/>
    </location>
</feature>
<evidence type="ECO:0000256" key="1">
    <source>
        <dbReference type="ARBA" id="ARBA00007879"/>
    </source>
</evidence>
<dbReference type="InterPro" id="IPR037151">
    <property type="entry name" value="AlkB-like_sf"/>
</dbReference>
<accession>A0ABQ6MGL8</accession>
<proteinExistence type="inferred from homology"/>
<evidence type="ECO:0000256" key="4">
    <source>
        <dbReference type="ARBA" id="ARBA00023002"/>
    </source>
</evidence>
<reference evidence="7 8" key="1">
    <citation type="journal article" date="2023" name="Commun. Biol.">
        <title>Genome analysis of Parmales, the sister group of diatoms, reveals the evolutionary specialization of diatoms from phago-mixotrophs to photoautotrophs.</title>
        <authorList>
            <person name="Ban H."/>
            <person name="Sato S."/>
            <person name="Yoshikawa S."/>
            <person name="Yamada K."/>
            <person name="Nakamura Y."/>
            <person name="Ichinomiya M."/>
            <person name="Sato N."/>
            <person name="Blanc-Mathieu R."/>
            <person name="Endo H."/>
            <person name="Kuwata A."/>
            <person name="Ogata H."/>
        </authorList>
    </citation>
    <scope>NUCLEOTIDE SEQUENCE [LARGE SCALE GENOMIC DNA]</scope>
</reference>
<protein>
    <recommendedName>
        <fullName evidence="6">Alpha-ketoglutarate-dependent dioxygenase AlkB-like domain-containing protein</fullName>
    </recommendedName>
</protein>
<sequence>MAALDFAAMLKASRKSARSSASAATPAPASPLDLSPNWLPAPPSLPQLSSSIAYLPSFLPPSSTASLLASLSRHPWSALPGRRLQNHGGVPHALGTMSERLPPFLLELAGKLGGAFDGEPPDQVLANEYERGGGIGRHKDGPLFLPRAAVVSLLSPCVLRFSASPSSPPLSLWLEPRSLLVFEGEAFEGLEHWIEERDDDEWEGEGAYLNGKLLSAETRGLPGG</sequence>
<dbReference type="PANTHER" id="PTHR46030:SF1">
    <property type="entry name" value="ALPHA-KETOGLUTARATE-DEPENDENT DIOXYGENASE ALKB HOMOLOG 6"/>
    <property type="match status" value="1"/>
</dbReference>
<dbReference type="SUPFAM" id="SSF51197">
    <property type="entry name" value="Clavaminate synthase-like"/>
    <property type="match status" value="1"/>
</dbReference>
<dbReference type="EMBL" id="BRYB01001433">
    <property type="protein sequence ID" value="GMI25691.1"/>
    <property type="molecule type" value="Genomic_DNA"/>
</dbReference>
<evidence type="ECO:0000256" key="5">
    <source>
        <dbReference type="ARBA" id="ARBA00023004"/>
    </source>
</evidence>
<dbReference type="Pfam" id="PF13532">
    <property type="entry name" value="2OG-FeII_Oxy_2"/>
    <property type="match status" value="1"/>
</dbReference>
<dbReference type="Proteomes" id="UP001165060">
    <property type="component" value="Unassembled WGS sequence"/>
</dbReference>
<dbReference type="InterPro" id="IPR032862">
    <property type="entry name" value="ALKBH6"/>
</dbReference>
<evidence type="ECO:0000313" key="8">
    <source>
        <dbReference type="Proteomes" id="UP001165060"/>
    </source>
</evidence>
<keyword evidence="2" id="KW-0479">Metal-binding</keyword>
<evidence type="ECO:0000256" key="2">
    <source>
        <dbReference type="ARBA" id="ARBA00022723"/>
    </source>
</evidence>